<evidence type="ECO:0008006" key="6">
    <source>
        <dbReference type="Google" id="ProtNLM"/>
    </source>
</evidence>
<feature type="domain" description="RNA polymerase sigma-70 region 2" evidence="2">
    <location>
        <begin position="12"/>
        <end position="77"/>
    </location>
</feature>
<dbReference type="GO" id="GO:0016987">
    <property type="term" value="F:sigma factor activity"/>
    <property type="evidence" value="ECO:0007669"/>
    <property type="project" value="InterPro"/>
</dbReference>
<keyword evidence="5" id="KW-1185">Reference proteome</keyword>
<dbReference type="SUPFAM" id="SSF54427">
    <property type="entry name" value="NTF2-like"/>
    <property type="match status" value="1"/>
</dbReference>
<feature type="domain" description="RNA polymerase sigma factor 70 region 4 type 2" evidence="3">
    <location>
        <begin position="126"/>
        <end position="176"/>
    </location>
</feature>
<dbReference type="InterPro" id="IPR036388">
    <property type="entry name" value="WH-like_DNA-bd_sf"/>
</dbReference>
<proteinExistence type="predicted"/>
<dbReference type="InterPro" id="IPR014284">
    <property type="entry name" value="RNA_pol_sigma-70_dom"/>
</dbReference>
<accession>A0A1E3L3H8</accession>
<dbReference type="InterPro" id="IPR007627">
    <property type="entry name" value="RNA_pol_sigma70_r2"/>
</dbReference>
<dbReference type="Pfam" id="PF08281">
    <property type="entry name" value="Sigma70_r4_2"/>
    <property type="match status" value="1"/>
</dbReference>
<dbReference type="InterPro" id="IPR052704">
    <property type="entry name" value="ECF_Sigma-70_Domain"/>
</dbReference>
<comment type="subunit">
    <text evidence="1">Interacts transiently with the RNA polymerase catalytic core formed by RpoA, RpoB, RpoC and RpoZ (2 alpha, 1 beta, 1 beta' and 1 omega subunit) to form the RNA polymerase holoenzyme that can initiate transcription.</text>
</comment>
<protein>
    <recommendedName>
        <fullName evidence="6">ECF RNA polymerase sigma factor SigJ</fullName>
    </recommendedName>
</protein>
<dbReference type="SUPFAM" id="SSF88946">
    <property type="entry name" value="Sigma2 domain of RNA polymerase sigma factors"/>
    <property type="match status" value="1"/>
</dbReference>
<dbReference type="AlphaFoldDB" id="A0A1E3L3H8"/>
<dbReference type="InterPro" id="IPR013325">
    <property type="entry name" value="RNA_pol_sigma_r2"/>
</dbReference>
<dbReference type="PATRIC" id="fig|1886670.3.peg.2387"/>
<evidence type="ECO:0000313" key="5">
    <source>
        <dbReference type="Proteomes" id="UP000094578"/>
    </source>
</evidence>
<organism evidence="4 5">
    <name type="scientific">Paenibacillus nuruki</name>
    <dbReference type="NCBI Taxonomy" id="1886670"/>
    <lineage>
        <taxon>Bacteria</taxon>
        <taxon>Bacillati</taxon>
        <taxon>Bacillota</taxon>
        <taxon>Bacilli</taxon>
        <taxon>Bacillales</taxon>
        <taxon>Paenibacillaceae</taxon>
        <taxon>Paenibacillus</taxon>
    </lineage>
</organism>
<evidence type="ECO:0000259" key="2">
    <source>
        <dbReference type="Pfam" id="PF04542"/>
    </source>
</evidence>
<dbReference type="PANTHER" id="PTHR30173">
    <property type="entry name" value="SIGMA 19 FACTOR"/>
    <property type="match status" value="1"/>
</dbReference>
<reference evidence="4 5" key="1">
    <citation type="submission" date="2016-08" db="EMBL/GenBank/DDBJ databases">
        <title>Genome sequencing of Paenibacillus sp. TI45-13ar, isolated from Korean traditional nuruk.</title>
        <authorList>
            <person name="Kim S.-J."/>
        </authorList>
    </citation>
    <scope>NUCLEOTIDE SEQUENCE [LARGE SCALE GENOMIC DNA]</scope>
    <source>
        <strain evidence="4 5">TI45-13ar</strain>
    </source>
</reference>
<evidence type="ECO:0000313" key="4">
    <source>
        <dbReference type="EMBL" id="ODP28357.1"/>
    </source>
</evidence>
<dbReference type="InterPro" id="IPR013249">
    <property type="entry name" value="RNA_pol_sigma70_r4_t2"/>
</dbReference>
<dbReference type="NCBIfam" id="TIGR02937">
    <property type="entry name" value="sigma70-ECF"/>
    <property type="match status" value="1"/>
</dbReference>
<dbReference type="InterPro" id="IPR013324">
    <property type="entry name" value="RNA_pol_sigma_r3/r4-like"/>
</dbReference>
<name>A0A1E3L3H8_9BACL</name>
<evidence type="ECO:0000259" key="3">
    <source>
        <dbReference type="Pfam" id="PF08281"/>
    </source>
</evidence>
<dbReference type="PANTHER" id="PTHR30173:SF36">
    <property type="entry name" value="ECF RNA POLYMERASE SIGMA FACTOR SIGJ"/>
    <property type="match status" value="1"/>
</dbReference>
<dbReference type="Proteomes" id="UP000094578">
    <property type="component" value="Unassembled WGS sequence"/>
</dbReference>
<dbReference type="STRING" id="1886670.PTI45_02347"/>
<dbReference type="Pfam" id="PF04542">
    <property type="entry name" value="Sigma70_r2"/>
    <property type="match status" value="1"/>
</dbReference>
<dbReference type="Gene3D" id="1.10.1740.10">
    <property type="match status" value="1"/>
</dbReference>
<dbReference type="GO" id="GO:0006352">
    <property type="term" value="P:DNA-templated transcription initiation"/>
    <property type="evidence" value="ECO:0007669"/>
    <property type="project" value="InterPro"/>
</dbReference>
<dbReference type="RefSeq" id="WP_069327758.1">
    <property type="nucleotide sequence ID" value="NZ_MDER01000039.1"/>
</dbReference>
<gene>
    <name evidence="4" type="ORF">PTI45_02347</name>
</gene>
<dbReference type="Gene3D" id="1.10.10.10">
    <property type="entry name" value="Winged helix-like DNA-binding domain superfamily/Winged helix DNA-binding domain"/>
    <property type="match status" value="1"/>
</dbReference>
<dbReference type="EMBL" id="MDER01000039">
    <property type="protein sequence ID" value="ODP28357.1"/>
    <property type="molecule type" value="Genomic_DNA"/>
</dbReference>
<evidence type="ECO:0000256" key="1">
    <source>
        <dbReference type="ARBA" id="ARBA00011344"/>
    </source>
</evidence>
<dbReference type="GO" id="GO:0003677">
    <property type="term" value="F:DNA binding"/>
    <property type="evidence" value="ECO:0007669"/>
    <property type="project" value="InterPro"/>
</dbReference>
<dbReference type="SUPFAM" id="SSF88659">
    <property type="entry name" value="Sigma3 and sigma4 domains of RNA polymerase sigma factors"/>
    <property type="match status" value="1"/>
</dbReference>
<comment type="caution">
    <text evidence="4">The sequence shown here is derived from an EMBL/GenBank/DDBJ whole genome shotgun (WGS) entry which is preliminary data.</text>
</comment>
<dbReference type="InterPro" id="IPR032710">
    <property type="entry name" value="NTF2-like_dom_sf"/>
</dbReference>
<sequence>MTSLFQTHIEPLYVEYRSLLIAVAYRITGMRTEAEDIVQDLFIHLSTTDWNQQQVINIRAYLIQSTVNRSLNVLESARIKRIDYPGVWLPEPNIEHTYSSTNMNYEALLTESADTSMMLKDDISYAVMVMLDQLTPIERAIFVLRQSFDFPYRDIAVWLDRSESACRKILSRALPKLQEAQSSHSISSEHKLAFTHAFLQATQTGNFSNLLELLKSDIRLYTDGGGKVKSALRPIWDRRRVVSFFNGIANKGSLTGEWSIVWINGEMGLQLQREHVTVAIYSFRYDIHGQVDQIFMISNPDKIR</sequence>